<sequence>MLKDTKDMWRDRIAMSCEGCKKESRPITNFVAQICSVNSPETLQFYGAVNM</sequence>
<gene>
    <name evidence="1" type="ORF">F9C07_12442</name>
</gene>
<accession>A0A7U2MYZ3</accession>
<organism evidence="1 2">
    <name type="scientific">Aspergillus flavus (strain ATCC 200026 / FGSC A1120 / IAM 13836 / NRRL 3357 / JCM 12722 / SRRC 167)</name>
    <dbReference type="NCBI Taxonomy" id="332952"/>
    <lineage>
        <taxon>Eukaryota</taxon>
        <taxon>Fungi</taxon>
        <taxon>Dikarya</taxon>
        <taxon>Ascomycota</taxon>
        <taxon>Pezizomycotina</taxon>
        <taxon>Eurotiomycetes</taxon>
        <taxon>Eurotiomycetidae</taxon>
        <taxon>Eurotiales</taxon>
        <taxon>Aspergillaceae</taxon>
        <taxon>Aspergillus</taxon>
        <taxon>Aspergillus subgen. Circumdati</taxon>
    </lineage>
</organism>
<reference evidence="2" key="1">
    <citation type="journal article" date="2021" name="G3 (Bethesda)">
        <title>Chromosome assembled and annotated genome sequence of Aspergillus flavus NRRL 3357.</title>
        <authorList>
            <person name="Skerker J.M."/>
            <person name="Pianalto K.M."/>
            <person name="Mondo S.J."/>
            <person name="Yang K."/>
            <person name="Arkin A.P."/>
            <person name="Keller N.P."/>
            <person name="Grigoriev I.V."/>
            <person name="Louise Glass N.L."/>
        </authorList>
    </citation>
    <scope>NUCLEOTIDE SEQUENCE [LARGE SCALE GENOMIC DNA]</scope>
    <source>
        <strain evidence="2">ATCC 200026 / FGSC A1120 / IAM 13836 / NRRL 3357 / JCM 12722 / SRRC 167</strain>
    </source>
</reference>
<dbReference type="Proteomes" id="UP000596276">
    <property type="component" value="Chromosome 8"/>
</dbReference>
<evidence type="ECO:0000313" key="2">
    <source>
        <dbReference type="Proteomes" id="UP000596276"/>
    </source>
</evidence>
<dbReference type="EMBL" id="CP044616">
    <property type="protein sequence ID" value="QRD92477.1"/>
    <property type="molecule type" value="Genomic_DNA"/>
</dbReference>
<name>A0A7U2MYZ3_ASPFN</name>
<evidence type="ECO:0000313" key="1">
    <source>
        <dbReference type="EMBL" id="QRD92477.1"/>
    </source>
</evidence>
<protein>
    <submittedName>
        <fullName evidence="1">Uncharacterized protein</fullName>
    </submittedName>
</protein>
<dbReference type="VEuPathDB" id="FungiDB:F9C07_12442"/>
<dbReference type="AlphaFoldDB" id="A0A7U2MYZ3"/>
<keyword evidence="2" id="KW-1185">Reference proteome</keyword>
<proteinExistence type="predicted"/>